<feature type="region of interest" description="Disordered" evidence="1">
    <location>
        <begin position="414"/>
        <end position="455"/>
    </location>
</feature>
<accession>A0A6G1GEB4</accession>
<protein>
    <submittedName>
        <fullName evidence="2 4">Uncharacterized protein</fullName>
    </submittedName>
</protein>
<dbReference type="OrthoDB" id="419770at2759"/>
<feature type="region of interest" description="Disordered" evidence="1">
    <location>
        <begin position="109"/>
        <end position="159"/>
    </location>
</feature>
<dbReference type="Proteomes" id="UP000504638">
    <property type="component" value="Unplaced"/>
</dbReference>
<feature type="compositionally biased region" description="Polar residues" evidence="1">
    <location>
        <begin position="1"/>
        <end position="14"/>
    </location>
</feature>
<reference evidence="4" key="2">
    <citation type="submission" date="2020-04" db="EMBL/GenBank/DDBJ databases">
        <authorList>
            <consortium name="NCBI Genome Project"/>
        </authorList>
    </citation>
    <scope>NUCLEOTIDE SEQUENCE</scope>
    <source>
        <strain evidence="4">CBS 781.70</strain>
    </source>
</reference>
<feature type="region of interest" description="Disordered" evidence="1">
    <location>
        <begin position="1"/>
        <end position="62"/>
    </location>
</feature>
<name>A0A6G1GEB4_9PEZI</name>
<organism evidence="2">
    <name type="scientific">Eremomyces bilateralis CBS 781.70</name>
    <dbReference type="NCBI Taxonomy" id="1392243"/>
    <lineage>
        <taxon>Eukaryota</taxon>
        <taxon>Fungi</taxon>
        <taxon>Dikarya</taxon>
        <taxon>Ascomycota</taxon>
        <taxon>Pezizomycotina</taxon>
        <taxon>Dothideomycetes</taxon>
        <taxon>Dothideomycetes incertae sedis</taxon>
        <taxon>Eremomycetales</taxon>
        <taxon>Eremomycetaceae</taxon>
        <taxon>Eremomyces</taxon>
    </lineage>
</organism>
<evidence type="ECO:0000313" key="2">
    <source>
        <dbReference type="EMBL" id="KAF1816231.1"/>
    </source>
</evidence>
<feature type="compositionally biased region" description="Basic and acidic residues" evidence="1">
    <location>
        <begin position="21"/>
        <end position="30"/>
    </location>
</feature>
<feature type="compositionally biased region" description="Basic and acidic residues" evidence="1">
    <location>
        <begin position="419"/>
        <end position="431"/>
    </location>
</feature>
<proteinExistence type="predicted"/>
<gene>
    <name evidence="2 4" type="ORF">P152DRAFT_114800</name>
</gene>
<feature type="region of interest" description="Disordered" evidence="1">
    <location>
        <begin position="273"/>
        <end position="312"/>
    </location>
</feature>
<dbReference type="EMBL" id="ML975150">
    <property type="protein sequence ID" value="KAF1816231.1"/>
    <property type="molecule type" value="Genomic_DNA"/>
</dbReference>
<dbReference type="GeneID" id="54414227"/>
<reference evidence="2 4" key="1">
    <citation type="submission" date="2020-01" db="EMBL/GenBank/DDBJ databases">
        <authorList>
            <consortium name="DOE Joint Genome Institute"/>
            <person name="Haridas S."/>
            <person name="Albert R."/>
            <person name="Binder M."/>
            <person name="Bloem J."/>
            <person name="Labutti K."/>
            <person name="Salamov A."/>
            <person name="Andreopoulos B."/>
            <person name="Baker S.E."/>
            <person name="Barry K."/>
            <person name="Bills G."/>
            <person name="Bluhm B.H."/>
            <person name="Cannon C."/>
            <person name="Castanera R."/>
            <person name="Culley D.E."/>
            <person name="Daum C."/>
            <person name="Ezra D."/>
            <person name="Gonzalez J.B."/>
            <person name="Henrissat B."/>
            <person name="Kuo A."/>
            <person name="Liang C."/>
            <person name="Lipzen A."/>
            <person name="Lutzoni F."/>
            <person name="Magnuson J."/>
            <person name="Mondo S."/>
            <person name="Nolan M."/>
            <person name="Ohm R."/>
            <person name="Pangilinan J."/>
            <person name="Park H.-J."/>
            <person name="Ramirez L."/>
            <person name="Alfaro M."/>
            <person name="Sun H."/>
            <person name="Tritt A."/>
            <person name="Yoshinaga Y."/>
            <person name="Zwiers L.-H."/>
            <person name="Turgeon B.G."/>
            <person name="Goodwin S.B."/>
            <person name="Spatafora J.W."/>
            <person name="Crous P.W."/>
            <person name="Grigoriev I.V."/>
        </authorList>
    </citation>
    <scope>NUCLEOTIDE SEQUENCE</scope>
    <source>
        <strain evidence="2 4">CBS 781.70</strain>
    </source>
</reference>
<reference evidence="4" key="3">
    <citation type="submission" date="2025-04" db="UniProtKB">
        <authorList>
            <consortium name="RefSeq"/>
        </authorList>
    </citation>
    <scope>IDENTIFICATION</scope>
    <source>
        <strain evidence="4">CBS 781.70</strain>
    </source>
</reference>
<evidence type="ECO:0000313" key="3">
    <source>
        <dbReference type="Proteomes" id="UP000504638"/>
    </source>
</evidence>
<evidence type="ECO:0000256" key="1">
    <source>
        <dbReference type="SAM" id="MobiDB-lite"/>
    </source>
</evidence>
<dbReference type="RefSeq" id="XP_033537862.1">
    <property type="nucleotide sequence ID" value="XM_033673657.1"/>
</dbReference>
<feature type="compositionally biased region" description="Polar residues" evidence="1">
    <location>
        <begin position="358"/>
        <end position="369"/>
    </location>
</feature>
<feature type="region of interest" description="Disordered" evidence="1">
    <location>
        <begin position="341"/>
        <end position="392"/>
    </location>
</feature>
<keyword evidence="3" id="KW-1185">Reference proteome</keyword>
<dbReference type="AlphaFoldDB" id="A0A6G1GEB4"/>
<evidence type="ECO:0000313" key="4">
    <source>
        <dbReference type="RefSeq" id="XP_033537862.1"/>
    </source>
</evidence>
<sequence>MAPIRQSASATLPRNFTFHYTDGDHPRTPEPVDGQLIQEPPRPPRQTFRIRRRRQDDKPTVSVNVESQLLQEMPIPTIETSEAPTSDYFPSYTESLNPFSDRLLSPMPIDTRDKTPPRTPLGQTATYHPVHGAGVDWSSPDWKSRGESISRPSTACSNFSDSSLSSSISMESFPSFGGSCTSPDSEIGDYVNYRKPLYTHPISSPLQNLGARPAKRLMMRKKTRFTAEMDNHLWFTYMVYLQDPTVTPFKMLPGTAPPLGVCHRVVREAKKSWKEGKVLSGPRNIPRPDPSSRLLADSPDTIKPATNGSWSPTVIATPKLHAKWPRSDAATRRRFRELCKRKPTLSAHYQRMLMRSPSPFTSSSPQVGSRSRRSRRNTPFEGPSSVKAFSTRDMNVSLATSTSKTMQLGNPLAQLAESDPPRSSDGTERATPRPLTHQKSQSLNIGLGSEKRVLDSPFNPRRIEKKSATLGPATLNSPVQFQSSSLSRSFKRHAQQMFDDDFPAPSHPRGLLQDVFDGIPEPHHRRVRSRGFSLGDMTEGPRNIASLFTPPSTCEQPPIFHLPVDEPAVPVDEGMADPAGIRSARLGSPFMERQRSRQIQTFPRNFFSQSHPSDAPGPGPGALLDVFKPNANANPFLG</sequence>